<dbReference type="Gene3D" id="2.40.30.170">
    <property type="match status" value="1"/>
</dbReference>
<evidence type="ECO:0000256" key="2">
    <source>
        <dbReference type="SAM" id="Phobius"/>
    </source>
</evidence>
<feature type="coiled-coil region" evidence="1">
    <location>
        <begin position="141"/>
        <end position="175"/>
    </location>
</feature>
<keyword evidence="2" id="KW-1133">Transmembrane helix</keyword>
<evidence type="ECO:0000313" key="4">
    <source>
        <dbReference type="EMBL" id="HAU2397029.1"/>
    </source>
</evidence>
<keyword evidence="1" id="KW-0175">Coiled coil</keyword>
<accession>A0A129DT60</accession>
<dbReference type="Gene3D" id="2.40.50.100">
    <property type="match status" value="1"/>
</dbReference>
<reference evidence="4" key="1">
    <citation type="journal article" date="2018" name="Genome Biol.">
        <title>SKESA: strategic k-mer extension for scrupulous assemblies.</title>
        <authorList>
            <person name="Souvorov A."/>
            <person name="Agarwala R."/>
            <person name="Lipman D.J."/>
        </authorList>
    </citation>
    <scope>NUCLEOTIDE SEQUENCE</scope>
    <source>
        <strain evidence="4">CL18-200174</strain>
    </source>
</reference>
<dbReference type="PANTHER" id="PTHR30386">
    <property type="entry name" value="MEMBRANE FUSION SUBUNIT OF EMRAB-TOLC MULTIDRUG EFFLUX PUMP"/>
    <property type="match status" value="1"/>
</dbReference>
<evidence type="ECO:0000313" key="5">
    <source>
        <dbReference type="EMBL" id="STX78426.1"/>
    </source>
</evidence>
<dbReference type="RefSeq" id="WP_011945499.1">
    <property type="nucleotide sequence ID" value="NZ_BAZA01000079.1"/>
</dbReference>
<dbReference type="EMBL" id="DACWOD010000009">
    <property type="protein sequence ID" value="HAU2397029.1"/>
    <property type="molecule type" value="Genomic_DNA"/>
</dbReference>
<evidence type="ECO:0000256" key="1">
    <source>
        <dbReference type="SAM" id="Coils"/>
    </source>
</evidence>
<evidence type="ECO:0000313" key="6">
    <source>
        <dbReference type="Proteomes" id="UP000254631"/>
    </source>
</evidence>
<gene>
    <name evidence="5" type="primary">yibH_2</name>
    <name evidence="4" type="ORF">JBK99_11920</name>
    <name evidence="5" type="ORF">NCTC12000_00395</name>
</gene>
<dbReference type="Pfam" id="PF25963">
    <property type="entry name" value="Beta-barrel_AAEA"/>
    <property type="match status" value="1"/>
</dbReference>
<sequence>MSDKPKAGFPVIILLCVFLFILIYHYSYLFPFTNNAFVVANVRPVAANVKGYITNIYVKNEQEVKKGQPLFTVFKAPYELAYRKAVSDVQEAKAQLLLFNKQVEKTKYLLQAQKELYEKFRFDYEHNHSALRDHAVSKLTVNTMLKEKNAALSKLKALEKELEVNQQQVIVQKKKIDSLIAVMKNAKIDLDETTVYAKQNGAVQDMFVALGTPIKTRKPVFAIADTDTLFIQANFNETDLRRVQPGDKVSIFPRMYFGSKIYHGVILSRNWAASRLETHRATQIQIVRNSESNWFLLPQRLPVQIQITDYDPVHYPLSIGASAYVYIHTH</sequence>
<organism evidence="5 6">
    <name type="scientific">Legionella pneumophila</name>
    <dbReference type="NCBI Taxonomy" id="446"/>
    <lineage>
        <taxon>Bacteria</taxon>
        <taxon>Pseudomonadati</taxon>
        <taxon>Pseudomonadota</taxon>
        <taxon>Gammaproteobacteria</taxon>
        <taxon>Legionellales</taxon>
        <taxon>Legionellaceae</taxon>
        <taxon>Legionella</taxon>
    </lineage>
</organism>
<keyword evidence="2" id="KW-0472">Membrane</keyword>
<feature type="domain" description="p-hydroxybenzoic acid efflux pump subunit AaeA-like beta-barrel" evidence="3">
    <location>
        <begin position="228"/>
        <end position="328"/>
    </location>
</feature>
<reference evidence="4" key="3">
    <citation type="submission" date="2019-09" db="EMBL/GenBank/DDBJ databases">
        <authorList>
            <consortium name="NCBI Pathogen Detection Project"/>
        </authorList>
    </citation>
    <scope>NUCLEOTIDE SEQUENCE</scope>
    <source>
        <strain evidence="4">CL18-200174</strain>
    </source>
</reference>
<dbReference type="Proteomes" id="UP000863577">
    <property type="component" value="Unassembled WGS sequence"/>
</dbReference>
<evidence type="ECO:0000259" key="3">
    <source>
        <dbReference type="Pfam" id="PF25963"/>
    </source>
</evidence>
<reference evidence="5 6" key="2">
    <citation type="submission" date="2018-06" db="EMBL/GenBank/DDBJ databases">
        <authorList>
            <consortium name="Pathogen Informatics"/>
            <person name="Doyle S."/>
        </authorList>
    </citation>
    <scope>NUCLEOTIDE SEQUENCE [LARGE SCALE GENOMIC DNA]</scope>
    <source>
        <strain evidence="5 6">NCTC12000</strain>
    </source>
</reference>
<dbReference type="Proteomes" id="UP000254631">
    <property type="component" value="Unassembled WGS sequence"/>
</dbReference>
<dbReference type="EMBL" id="UGOL01000001">
    <property type="protein sequence ID" value="STX78426.1"/>
    <property type="molecule type" value="Genomic_DNA"/>
</dbReference>
<dbReference type="InterPro" id="IPR050739">
    <property type="entry name" value="MFP"/>
</dbReference>
<dbReference type="AlphaFoldDB" id="A0A129DT60"/>
<proteinExistence type="predicted"/>
<dbReference type="SUPFAM" id="SSF111369">
    <property type="entry name" value="HlyD-like secretion proteins"/>
    <property type="match status" value="2"/>
</dbReference>
<feature type="transmembrane region" description="Helical" evidence="2">
    <location>
        <begin position="7"/>
        <end position="26"/>
    </location>
</feature>
<dbReference type="InterPro" id="IPR058634">
    <property type="entry name" value="AaeA-lik-b-barrel"/>
</dbReference>
<protein>
    <submittedName>
        <fullName evidence="4">HlyD family secretion protein</fullName>
    </submittedName>
    <submittedName>
        <fullName evidence="5">Multidrug resistance protein A</fullName>
    </submittedName>
</protein>
<keyword evidence="2" id="KW-0812">Transmembrane</keyword>
<name>A0A129DT60_LEGPN</name>